<keyword evidence="5 6" id="KW-0472">Membrane</keyword>
<dbReference type="PANTHER" id="PTHR19432">
    <property type="entry name" value="SUGAR TRANSPORTER"/>
    <property type="match status" value="1"/>
</dbReference>
<feature type="transmembrane region" description="Helical" evidence="6">
    <location>
        <begin position="129"/>
        <end position="154"/>
    </location>
</feature>
<evidence type="ECO:0000256" key="4">
    <source>
        <dbReference type="ARBA" id="ARBA00022989"/>
    </source>
</evidence>
<dbReference type="InterPro" id="IPR036259">
    <property type="entry name" value="MFS_trans_sf"/>
</dbReference>
<proteinExistence type="predicted"/>
<dbReference type="GO" id="GO:0008506">
    <property type="term" value="F:sucrose:proton symporter activity"/>
    <property type="evidence" value="ECO:0007669"/>
    <property type="project" value="TreeGrafter"/>
</dbReference>
<gene>
    <name evidence="7" type="ORF">PDE_01923</name>
</gene>
<keyword evidence="4 6" id="KW-1133">Transmembrane helix</keyword>
<sequence>MPQAARWAGTPSIKGRNESTRMALLTFSLVGLQFTWGTEMTYCTPYLLQLGLTKSKTSLVWIAGPLSGLIIQPLIGVIADRSRSKWGRRRPFMIFGSFVVAACLIILGWTSEIVGRFVTDPEKAKNVTIALAVSSIYAVDFSINVVQACCRSLIVDTLPIPLQQAGSAWAGRMCAIGQLISYVIGSIDTVSIFGSLLGDTQFKQMTVIAAMSLLLAVAVTSYSVKERVLISARDSDGKGGAIQAISQLFKTIMELPPRIQAICWAQFWAWIGWFPFLFYSTTWVGETYFRYEVSKDQFTKTTDMLGEVGRIGSLSLTVFSSITFLSSVLLPFCIQSPETKRTRFTPRPPPGIAAILKKFTAVRPDLQTAWFLSQIMFAATMVFAPLAHSRAFATILVALCGIPWAISGWAPFAFMGVEINKLTMNGGAPGTPALAAQATRSGVTMITSASLRNSAADTELEVLRLNHRDMDSDTDEEDPVSNIPSTGELAGIYLGVLNVYTTLPQFVGTFISWIVFSLLEPGAPPAKDSDASDTQWMNLDRDKPNAISICLFIGAISALVAAEATRRLRYVP</sequence>
<keyword evidence="8" id="KW-1185">Reference proteome</keyword>
<feature type="transmembrane region" description="Helical" evidence="6">
    <location>
        <begin position="311"/>
        <end position="334"/>
    </location>
</feature>
<keyword evidence="2" id="KW-0813">Transport</keyword>
<feature type="transmembrane region" description="Helical" evidence="6">
    <location>
        <begin position="368"/>
        <end position="386"/>
    </location>
</feature>
<dbReference type="Proteomes" id="UP000019376">
    <property type="component" value="Unassembled WGS sequence"/>
</dbReference>
<dbReference type="HOGENOM" id="CLU_018303_0_0_1"/>
<dbReference type="Pfam" id="PF13347">
    <property type="entry name" value="MFS_2"/>
    <property type="match status" value="1"/>
</dbReference>
<dbReference type="PhylomeDB" id="S8AM85"/>
<dbReference type="EMBL" id="KB644409">
    <property type="protein sequence ID" value="EPS26983.1"/>
    <property type="molecule type" value="Genomic_DNA"/>
</dbReference>
<feature type="transmembrane region" description="Helical" evidence="6">
    <location>
        <begin position="91"/>
        <end position="109"/>
    </location>
</feature>
<evidence type="ECO:0000313" key="7">
    <source>
        <dbReference type="EMBL" id="EPS26983.1"/>
    </source>
</evidence>
<evidence type="ECO:0000256" key="5">
    <source>
        <dbReference type="ARBA" id="ARBA00023136"/>
    </source>
</evidence>
<dbReference type="PANTHER" id="PTHR19432:SF76">
    <property type="entry name" value="TRANSPORTER, PUTATIVE (EUROFUNG)-RELATED"/>
    <property type="match status" value="1"/>
</dbReference>
<reference evidence="7 8" key="1">
    <citation type="journal article" date="2013" name="PLoS ONE">
        <title>Genomic and secretomic analyses reveal unique features of the lignocellulolytic enzyme system of Penicillium decumbens.</title>
        <authorList>
            <person name="Liu G."/>
            <person name="Zhang L."/>
            <person name="Wei X."/>
            <person name="Zou G."/>
            <person name="Qin Y."/>
            <person name="Ma L."/>
            <person name="Li J."/>
            <person name="Zheng H."/>
            <person name="Wang S."/>
            <person name="Wang C."/>
            <person name="Xun L."/>
            <person name="Zhao G.-P."/>
            <person name="Zhou Z."/>
            <person name="Qu Y."/>
        </authorList>
    </citation>
    <scope>NUCLEOTIDE SEQUENCE [LARGE SCALE GENOMIC DNA]</scope>
    <source>
        <strain evidence="8">114-2 / CGMCC 5302</strain>
    </source>
</reference>
<feature type="transmembrane region" description="Helical" evidence="6">
    <location>
        <begin position="546"/>
        <end position="565"/>
    </location>
</feature>
<evidence type="ECO:0000256" key="6">
    <source>
        <dbReference type="SAM" id="Phobius"/>
    </source>
</evidence>
<comment type="subcellular location">
    <subcellularLocation>
        <location evidence="1">Membrane</location>
        <topology evidence="1">Multi-pass membrane protein</topology>
    </subcellularLocation>
</comment>
<name>S8AM85_PENO1</name>
<feature type="transmembrane region" description="Helical" evidence="6">
    <location>
        <begin position="392"/>
        <end position="414"/>
    </location>
</feature>
<evidence type="ECO:0000256" key="3">
    <source>
        <dbReference type="ARBA" id="ARBA00022692"/>
    </source>
</evidence>
<feature type="transmembrane region" description="Helical" evidence="6">
    <location>
        <begin position="492"/>
        <end position="516"/>
    </location>
</feature>
<feature type="transmembrane region" description="Helical" evidence="6">
    <location>
        <begin position="175"/>
        <end position="198"/>
    </location>
</feature>
<evidence type="ECO:0008006" key="9">
    <source>
        <dbReference type="Google" id="ProtNLM"/>
    </source>
</evidence>
<dbReference type="OrthoDB" id="28755at2759"/>
<evidence type="ECO:0000256" key="1">
    <source>
        <dbReference type="ARBA" id="ARBA00004141"/>
    </source>
</evidence>
<evidence type="ECO:0000256" key="2">
    <source>
        <dbReference type="ARBA" id="ARBA00022448"/>
    </source>
</evidence>
<organism evidence="7 8">
    <name type="scientific">Penicillium oxalicum (strain 114-2 / CGMCC 5302)</name>
    <name type="common">Penicillium decumbens</name>
    <dbReference type="NCBI Taxonomy" id="933388"/>
    <lineage>
        <taxon>Eukaryota</taxon>
        <taxon>Fungi</taxon>
        <taxon>Dikarya</taxon>
        <taxon>Ascomycota</taxon>
        <taxon>Pezizomycotina</taxon>
        <taxon>Eurotiomycetes</taxon>
        <taxon>Eurotiomycetidae</taxon>
        <taxon>Eurotiales</taxon>
        <taxon>Aspergillaceae</taxon>
        <taxon>Penicillium</taxon>
    </lineage>
</organism>
<feature type="transmembrane region" description="Helical" evidence="6">
    <location>
        <begin position="259"/>
        <end position="279"/>
    </location>
</feature>
<dbReference type="AlphaFoldDB" id="S8AM85"/>
<dbReference type="GO" id="GO:0005886">
    <property type="term" value="C:plasma membrane"/>
    <property type="evidence" value="ECO:0007669"/>
    <property type="project" value="TreeGrafter"/>
</dbReference>
<accession>S8AM85</accession>
<feature type="transmembrane region" description="Helical" evidence="6">
    <location>
        <begin position="204"/>
        <end position="224"/>
    </location>
</feature>
<dbReference type="SUPFAM" id="SSF103473">
    <property type="entry name" value="MFS general substrate transporter"/>
    <property type="match status" value="1"/>
</dbReference>
<evidence type="ECO:0000313" key="8">
    <source>
        <dbReference type="Proteomes" id="UP000019376"/>
    </source>
</evidence>
<feature type="transmembrane region" description="Helical" evidence="6">
    <location>
        <begin position="21"/>
        <end position="38"/>
    </location>
</feature>
<protein>
    <recommendedName>
        <fullName evidence="9">Major facilitator superfamily (MFS) profile domain-containing protein</fullName>
    </recommendedName>
</protein>
<dbReference type="eggNOG" id="KOG0637">
    <property type="taxonomic scope" value="Eukaryota"/>
</dbReference>
<feature type="transmembrane region" description="Helical" evidence="6">
    <location>
        <begin position="58"/>
        <end position="79"/>
    </location>
</feature>
<keyword evidence="3 6" id="KW-0812">Transmembrane</keyword>
<dbReference type="Gene3D" id="1.20.1250.20">
    <property type="entry name" value="MFS general substrate transporter like domains"/>
    <property type="match status" value="1"/>
</dbReference>